<dbReference type="EMBL" id="BMJH01000001">
    <property type="protein sequence ID" value="GGC54333.1"/>
    <property type="molecule type" value="Genomic_DNA"/>
</dbReference>
<dbReference type="PANTHER" id="PTHR23534:SF1">
    <property type="entry name" value="MAJOR FACILITATOR SUPERFAMILY PROTEIN"/>
    <property type="match status" value="1"/>
</dbReference>
<feature type="domain" description="Major facilitator superfamily (MFS) profile" evidence="6">
    <location>
        <begin position="11"/>
        <end position="399"/>
    </location>
</feature>
<feature type="transmembrane region" description="Helical" evidence="5">
    <location>
        <begin position="172"/>
        <end position="193"/>
    </location>
</feature>
<organism evidence="7 8">
    <name type="scientific">Hoyosella rhizosphaerae</name>
    <dbReference type="NCBI Taxonomy" id="1755582"/>
    <lineage>
        <taxon>Bacteria</taxon>
        <taxon>Bacillati</taxon>
        <taxon>Actinomycetota</taxon>
        <taxon>Actinomycetes</taxon>
        <taxon>Mycobacteriales</taxon>
        <taxon>Hoyosellaceae</taxon>
        <taxon>Hoyosella</taxon>
    </lineage>
</organism>
<feature type="transmembrane region" description="Helical" evidence="5">
    <location>
        <begin position="312"/>
        <end position="338"/>
    </location>
</feature>
<reference evidence="7" key="1">
    <citation type="journal article" date="2014" name="Int. J. Syst. Evol. Microbiol.">
        <title>Complete genome sequence of Corynebacterium casei LMG S-19264T (=DSM 44701T), isolated from a smear-ripened cheese.</title>
        <authorList>
            <consortium name="US DOE Joint Genome Institute (JGI-PGF)"/>
            <person name="Walter F."/>
            <person name="Albersmeier A."/>
            <person name="Kalinowski J."/>
            <person name="Ruckert C."/>
        </authorList>
    </citation>
    <scope>NUCLEOTIDE SEQUENCE</scope>
    <source>
        <strain evidence="7">CGMCC 1.15478</strain>
    </source>
</reference>
<dbReference type="InterPro" id="IPR020846">
    <property type="entry name" value="MFS_dom"/>
</dbReference>
<feature type="transmembrane region" description="Helical" evidence="5">
    <location>
        <begin position="49"/>
        <end position="68"/>
    </location>
</feature>
<evidence type="ECO:0000256" key="3">
    <source>
        <dbReference type="ARBA" id="ARBA00022989"/>
    </source>
</evidence>
<feature type="transmembrane region" description="Helical" evidence="5">
    <location>
        <begin position="12"/>
        <end position="37"/>
    </location>
</feature>
<feature type="transmembrane region" description="Helical" evidence="5">
    <location>
        <begin position="377"/>
        <end position="395"/>
    </location>
</feature>
<evidence type="ECO:0000256" key="2">
    <source>
        <dbReference type="ARBA" id="ARBA00022692"/>
    </source>
</evidence>
<feature type="transmembrane region" description="Helical" evidence="5">
    <location>
        <begin position="253"/>
        <end position="272"/>
    </location>
</feature>
<protein>
    <submittedName>
        <fullName evidence="7">MFS-type transporter YdeG</fullName>
    </submittedName>
</protein>
<proteinExistence type="predicted"/>
<feature type="transmembrane region" description="Helical" evidence="5">
    <location>
        <begin position="80"/>
        <end position="98"/>
    </location>
</feature>
<feature type="transmembrane region" description="Helical" evidence="5">
    <location>
        <begin position="350"/>
        <end position="371"/>
    </location>
</feature>
<sequence>MHTQAVPQRRILTILVIAQILSGAGLAAGITVGALLAQDVLESTSLAGVPAALFTVGAALSAVAVGRISQRRGRRVGLSVGYATGAVGSAGVVIAATIASTPLLFGALLIYGAGMATNLQARYAGADLATPERRGTAISIVLVATTVGAVIGPNTVTLTGDLAQFFSIPPLAGPFLLATVAYGVAALVLWIWLRPDPLLLARTLPVEDEPPSGAAASVSWRGMVILGAAVMAVTQAVMIAIMTMTPIHMQHHGHSLGATGVVIGLHVAAMYLPSPISGVLVDRYGTRPIAALAAVTLVGAGIAAALSTSVVGLVVALMLLGLGWNLGLVSGTTMITAYSPLESRARIQGNVDLSITLAGAGGGFASGAVVAATSYTLLSVAGGILAMLVIPMLIFTKARNRSIPTSTRRV</sequence>
<keyword evidence="8" id="KW-1185">Reference proteome</keyword>
<evidence type="ECO:0000313" key="7">
    <source>
        <dbReference type="EMBL" id="GGC54333.1"/>
    </source>
</evidence>
<keyword evidence="4 5" id="KW-0472">Membrane</keyword>
<evidence type="ECO:0000256" key="5">
    <source>
        <dbReference type="SAM" id="Phobius"/>
    </source>
</evidence>
<feature type="transmembrane region" description="Helical" evidence="5">
    <location>
        <begin position="104"/>
        <end position="123"/>
    </location>
</feature>
<feature type="transmembrane region" description="Helical" evidence="5">
    <location>
        <begin position="284"/>
        <end position="306"/>
    </location>
</feature>
<dbReference type="InterPro" id="IPR036259">
    <property type="entry name" value="MFS_trans_sf"/>
</dbReference>
<feature type="transmembrane region" description="Helical" evidence="5">
    <location>
        <begin position="224"/>
        <end position="247"/>
    </location>
</feature>
<accession>A0A916U1D4</accession>
<keyword evidence="3 5" id="KW-1133">Transmembrane helix</keyword>
<dbReference type="Gene3D" id="1.20.1250.20">
    <property type="entry name" value="MFS general substrate transporter like domains"/>
    <property type="match status" value="1"/>
</dbReference>
<dbReference type="SUPFAM" id="SSF103473">
    <property type="entry name" value="MFS general substrate transporter"/>
    <property type="match status" value="1"/>
</dbReference>
<dbReference type="Proteomes" id="UP000641514">
    <property type="component" value="Unassembled WGS sequence"/>
</dbReference>
<comment type="subcellular location">
    <subcellularLocation>
        <location evidence="1">Cell membrane</location>
        <topology evidence="1">Multi-pass membrane protein</topology>
    </subcellularLocation>
</comment>
<reference evidence="7" key="2">
    <citation type="submission" date="2020-09" db="EMBL/GenBank/DDBJ databases">
        <authorList>
            <person name="Sun Q."/>
            <person name="Zhou Y."/>
        </authorList>
    </citation>
    <scope>NUCLEOTIDE SEQUENCE</scope>
    <source>
        <strain evidence="7">CGMCC 1.15478</strain>
    </source>
</reference>
<dbReference type="PANTHER" id="PTHR23534">
    <property type="entry name" value="MFS PERMEASE"/>
    <property type="match status" value="1"/>
</dbReference>
<dbReference type="GO" id="GO:0005886">
    <property type="term" value="C:plasma membrane"/>
    <property type="evidence" value="ECO:0007669"/>
    <property type="project" value="UniProtKB-SubCell"/>
</dbReference>
<evidence type="ECO:0000256" key="1">
    <source>
        <dbReference type="ARBA" id="ARBA00004651"/>
    </source>
</evidence>
<dbReference type="GO" id="GO:0022857">
    <property type="term" value="F:transmembrane transporter activity"/>
    <property type="evidence" value="ECO:0007669"/>
    <property type="project" value="InterPro"/>
</dbReference>
<evidence type="ECO:0000313" key="8">
    <source>
        <dbReference type="Proteomes" id="UP000641514"/>
    </source>
</evidence>
<feature type="transmembrane region" description="Helical" evidence="5">
    <location>
        <begin position="135"/>
        <end position="152"/>
    </location>
</feature>
<evidence type="ECO:0000259" key="6">
    <source>
        <dbReference type="PROSITE" id="PS50850"/>
    </source>
</evidence>
<evidence type="ECO:0000256" key="4">
    <source>
        <dbReference type="ARBA" id="ARBA00023136"/>
    </source>
</evidence>
<gene>
    <name evidence="7" type="primary">ydeG</name>
    <name evidence="7" type="ORF">GCM10011410_03360</name>
</gene>
<dbReference type="AlphaFoldDB" id="A0A916U1D4"/>
<dbReference type="Pfam" id="PF07690">
    <property type="entry name" value="MFS_1"/>
    <property type="match status" value="1"/>
</dbReference>
<keyword evidence="2 5" id="KW-0812">Transmembrane</keyword>
<name>A0A916U1D4_9ACTN</name>
<comment type="caution">
    <text evidence="7">The sequence shown here is derived from an EMBL/GenBank/DDBJ whole genome shotgun (WGS) entry which is preliminary data.</text>
</comment>
<dbReference type="PROSITE" id="PS50850">
    <property type="entry name" value="MFS"/>
    <property type="match status" value="1"/>
</dbReference>
<dbReference type="InterPro" id="IPR011701">
    <property type="entry name" value="MFS"/>
</dbReference>